<dbReference type="Proteomes" id="UP000290289">
    <property type="component" value="Chromosome 17"/>
</dbReference>
<evidence type="ECO:0000313" key="1">
    <source>
        <dbReference type="EMBL" id="RXH67354.1"/>
    </source>
</evidence>
<protein>
    <submittedName>
        <fullName evidence="1">Uncharacterized protein</fullName>
    </submittedName>
</protein>
<proteinExistence type="predicted"/>
<dbReference type="EMBL" id="RDQH01000343">
    <property type="protein sequence ID" value="RXH67354.1"/>
    <property type="molecule type" value="Genomic_DNA"/>
</dbReference>
<dbReference type="AlphaFoldDB" id="A0A498HAQ1"/>
<evidence type="ECO:0000313" key="2">
    <source>
        <dbReference type="Proteomes" id="UP000290289"/>
    </source>
</evidence>
<sequence>MPGARGLAKAPKSPKEKSRCLNLLILRSSTQSPTLRPSSVFFQIFDSAFEMWYRMKSFTDITDLRVAEKYKGFDNVAVGLSDNISEVRLVSGEHCKKEKTIENLRVGGE</sequence>
<organism evidence="1 2">
    <name type="scientific">Malus domestica</name>
    <name type="common">Apple</name>
    <name type="synonym">Pyrus malus</name>
    <dbReference type="NCBI Taxonomy" id="3750"/>
    <lineage>
        <taxon>Eukaryota</taxon>
        <taxon>Viridiplantae</taxon>
        <taxon>Streptophyta</taxon>
        <taxon>Embryophyta</taxon>
        <taxon>Tracheophyta</taxon>
        <taxon>Spermatophyta</taxon>
        <taxon>Magnoliopsida</taxon>
        <taxon>eudicotyledons</taxon>
        <taxon>Gunneridae</taxon>
        <taxon>Pentapetalae</taxon>
        <taxon>rosids</taxon>
        <taxon>fabids</taxon>
        <taxon>Rosales</taxon>
        <taxon>Rosaceae</taxon>
        <taxon>Amygdaloideae</taxon>
        <taxon>Maleae</taxon>
        <taxon>Malus</taxon>
    </lineage>
</organism>
<gene>
    <name evidence="1" type="ORF">DVH24_027474</name>
</gene>
<accession>A0A498HAQ1</accession>
<comment type="caution">
    <text evidence="1">The sequence shown here is derived from an EMBL/GenBank/DDBJ whole genome shotgun (WGS) entry which is preliminary data.</text>
</comment>
<reference evidence="1 2" key="1">
    <citation type="submission" date="2018-10" db="EMBL/GenBank/DDBJ databases">
        <title>A high-quality apple genome assembly.</title>
        <authorList>
            <person name="Hu J."/>
        </authorList>
    </citation>
    <scope>NUCLEOTIDE SEQUENCE [LARGE SCALE GENOMIC DNA]</scope>
    <source>
        <strain evidence="2">cv. HFTH1</strain>
        <tissue evidence="1">Young leaf</tissue>
    </source>
</reference>
<name>A0A498HAQ1_MALDO</name>
<keyword evidence="2" id="KW-1185">Reference proteome</keyword>